<organism evidence="9 10">
    <name type="scientific">Aromia moschata</name>
    <dbReference type="NCBI Taxonomy" id="1265417"/>
    <lineage>
        <taxon>Eukaryota</taxon>
        <taxon>Metazoa</taxon>
        <taxon>Ecdysozoa</taxon>
        <taxon>Arthropoda</taxon>
        <taxon>Hexapoda</taxon>
        <taxon>Insecta</taxon>
        <taxon>Pterygota</taxon>
        <taxon>Neoptera</taxon>
        <taxon>Endopterygota</taxon>
        <taxon>Coleoptera</taxon>
        <taxon>Polyphaga</taxon>
        <taxon>Cucujiformia</taxon>
        <taxon>Chrysomeloidea</taxon>
        <taxon>Cerambycidae</taxon>
        <taxon>Cerambycinae</taxon>
        <taxon>Callichromatini</taxon>
        <taxon>Aromia</taxon>
    </lineage>
</organism>
<dbReference type="AlphaFoldDB" id="A0AAV8YL89"/>
<feature type="chain" id="PRO_5043944995" description="Catalase core domain-containing protein" evidence="7">
    <location>
        <begin position="25"/>
        <end position="127"/>
    </location>
</feature>
<dbReference type="InterPro" id="IPR011614">
    <property type="entry name" value="Catalase_core"/>
</dbReference>
<keyword evidence="10" id="KW-1185">Reference proteome</keyword>
<dbReference type="GO" id="GO:0042744">
    <property type="term" value="P:hydrogen peroxide catabolic process"/>
    <property type="evidence" value="ECO:0007669"/>
    <property type="project" value="TreeGrafter"/>
</dbReference>
<keyword evidence="5" id="KW-0560">Oxidoreductase</keyword>
<accession>A0AAV8YL89</accession>
<dbReference type="GO" id="GO:0046872">
    <property type="term" value="F:metal ion binding"/>
    <property type="evidence" value="ECO:0007669"/>
    <property type="project" value="UniProtKB-KW"/>
</dbReference>
<evidence type="ECO:0000256" key="2">
    <source>
        <dbReference type="ARBA" id="ARBA00022559"/>
    </source>
</evidence>
<comment type="similarity">
    <text evidence="1">Belongs to the catalase family.</text>
</comment>
<keyword evidence="3" id="KW-0349">Heme</keyword>
<feature type="signal peptide" evidence="7">
    <location>
        <begin position="1"/>
        <end position="24"/>
    </location>
</feature>
<evidence type="ECO:0000313" key="10">
    <source>
        <dbReference type="Proteomes" id="UP001162162"/>
    </source>
</evidence>
<dbReference type="PANTHER" id="PTHR11465">
    <property type="entry name" value="CATALASE"/>
    <property type="match status" value="1"/>
</dbReference>
<reference evidence="9" key="1">
    <citation type="journal article" date="2023" name="Insect Mol. Biol.">
        <title>Genome sequencing provides insights into the evolution of gene families encoding plant cell wall-degrading enzymes in longhorned beetles.</title>
        <authorList>
            <person name="Shin N.R."/>
            <person name="Okamura Y."/>
            <person name="Kirsch R."/>
            <person name="Pauchet Y."/>
        </authorList>
    </citation>
    <scope>NUCLEOTIDE SEQUENCE</scope>
    <source>
        <strain evidence="9">AMC_N1</strain>
    </source>
</reference>
<dbReference type="SUPFAM" id="SSF56634">
    <property type="entry name" value="Heme-dependent catalase-like"/>
    <property type="match status" value="1"/>
</dbReference>
<keyword evidence="6" id="KW-0408">Iron</keyword>
<dbReference type="GO" id="GO:0042542">
    <property type="term" value="P:response to hydrogen peroxide"/>
    <property type="evidence" value="ECO:0007669"/>
    <property type="project" value="TreeGrafter"/>
</dbReference>
<evidence type="ECO:0000256" key="1">
    <source>
        <dbReference type="ARBA" id="ARBA00005329"/>
    </source>
</evidence>
<dbReference type="GO" id="GO:0005739">
    <property type="term" value="C:mitochondrion"/>
    <property type="evidence" value="ECO:0007669"/>
    <property type="project" value="TreeGrafter"/>
</dbReference>
<evidence type="ECO:0000259" key="8">
    <source>
        <dbReference type="SMART" id="SM01060"/>
    </source>
</evidence>
<dbReference type="InterPro" id="IPR020835">
    <property type="entry name" value="Catalase_sf"/>
</dbReference>
<evidence type="ECO:0000256" key="4">
    <source>
        <dbReference type="ARBA" id="ARBA00022723"/>
    </source>
</evidence>
<dbReference type="EMBL" id="JAPWTK010000085">
    <property type="protein sequence ID" value="KAJ8951386.1"/>
    <property type="molecule type" value="Genomic_DNA"/>
</dbReference>
<dbReference type="SMART" id="SM01060">
    <property type="entry name" value="Catalase"/>
    <property type="match status" value="1"/>
</dbReference>
<feature type="domain" description="Catalase core" evidence="8">
    <location>
        <begin position="2"/>
        <end position="127"/>
    </location>
</feature>
<dbReference type="Gene3D" id="2.40.180.10">
    <property type="entry name" value="Catalase core domain"/>
    <property type="match status" value="1"/>
</dbReference>
<dbReference type="Proteomes" id="UP001162162">
    <property type="component" value="Unassembled WGS sequence"/>
</dbReference>
<gene>
    <name evidence="9" type="ORF">NQ318_009950</name>
</gene>
<keyword evidence="2" id="KW-0575">Peroxidase</keyword>
<dbReference type="PROSITE" id="PS51402">
    <property type="entry name" value="CATALASE_3"/>
    <property type="match status" value="1"/>
</dbReference>
<dbReference type="InterPro" id="IPR018028">
    <property type="entry name" value="Catalase"/>
</dbReference>
<evidence type="ECO:0000256" key="3">
    <source>
        <dbReference type="ARBA" id="ARBA00022617"/>
    </source>
</evidence>
<dbReference type="GO" id="GO:0020037">
    <property type="term" value="F:heme binding"/>
    <property type="evidence" value="ECO:0007669"/>
    <property type="project" value="InterPro"/>
</dbReference>
<comment type="caution">
    <text evidence="9">The sequence shown here is derived from an EMBL/GenBank/DDBJ whole genome shotgun (WGS) entry which is preliminary data.</text>
</comment>
<evidence type="ECO:0000256" key="6">
    <source>
        <dbReference type="ARBA" id="ARBA00023004"/>
    </source>
</evidence>
<keyword evidence="4" id="KW-0479">Metal-binding</keyword>
<name>A0AAV8YL89_9CUCU</name>
<keyword evidence="7" id="KW-0732">Signal</keyword>
<dbReference type="Pfam" id="PF00199">
    <property type="entry name" value="Catalase"/>
    <property type="match status" value="1"/>
</dbReference>
<evidence type="ECO:0000256" key="5">
    <source>
        <dbReference type="ARBA" id="ARBA00023002"/>
    </source>
</evidence>
<dbReference type="GO" id="GO:0005777">
    <property type="term" value="C:peroxisome"/>
    <property type="evidence" value="ECO:0007669"/>
    <property type="project" value="TreeGrafter"/>
</dbReference>
<dbReference type="PANTHER" id="PTHR11465:SF9">
    <property type="entry name" value="CATALASE"/>
    <property type="match status" value="1"/>
</dbReference>
<evidence type="ECO:0000313" key="9">
    <source>
        <dbReference type="EMBL" id="KAJ8951386.1"/>
    </source>
</evidence>
<dbReference type="PRINTS" id="PR00067">
    <property type="entry name" value="CATALASE"/>
</dbReference>
<protein>
    <recommendedName>
        <fullName evidence="8">Catalase core domain-containing protein</fullName>
    </recommendedName>
</protein>
<sequence length="127" mass="14832">MFYFRMNLHLHFRAMLIAKTVVTGVSNLSPEEAERIAGRDPDFHTRDLYNAIETGDYPSWDFYVQVMTLDQAANNPYDPFDDTKVWLHKDYPLIPVGRFILNKNPKNYFAEIEQMGMDPAHLIPGMY</sequence>
<evidence type="ECO:0000256" key="7">
    <source>
        <dbReference type="SAM" id="SignalP"/>
    </source>
</evidence>
<proteinExistence type="inferred from homology"/>
<dbReference type="GO" id="GO:0004096">
    <property type="term" value="F:catalase activity"/>
    <property type="evidence" value="ECO:0007669"/>
    <property type="project" value="InterPro"/>
</dbReference>